<name>A0A0A8Z8H0_ARUDO</name>
<dbReference type="AlphaFoldDB" id="A0A0A8Z8H0"/>
<protein>
    <submittedName>
        <fullName evidence="1">Uncharacterized protein</fullName>
    </submittedName>
</protein>
<organism evidence="1">
    <name type="scientific">Arundo donax</name>
    <name type="common">Giant reed</name>
    <name type="synonym">Donax arundinaceus</name>
    <dbReference type="NCBI Taxonomy" id="35708"/>
    <lineage>
        <taxon>Eukaryota</taxon>
        <taxon>Viridiplantae</taxon>
        <taxon>Streptophyta</taxon>
        <taxon>Embryophyta</taxon>
        <taxon>Tracheophyta</taxon>
        <taxon>Spermatophyta</taxon>
        <taxon>Magnoliopsida</taxon>
        <taxon>Liliopsida</taxon>
        <taxon>Poales</taxon>
        <taxon>Poaceae</taxon>
        <taxon>PACMAD clade</taxon>
        <taxon>Arundinoideae</taxon>
        <taxon>Arundineae</taxon>
        <taxon>Arundo</taxon>
    </lineage>
</organism>
<dbReference type="EMBL" id="GBRH01264855">
    <property type="protein sequence ID" value="JAD33040.1"/>
    <property type="molecule type" value="Transcribed_RNA"/>
</dbReference>
<proteinExistence type="predicted"/>
<sequence length="34" mass="3570">MFIAGGVTARARCLLPMLLGSMCSSGLKLLSCRI</sequence>
<evidence type="ECO:0000313" key="1">
    <source>
        <dbReference type="EMBL" id="JAD33040.1"/>
    </source>
</evidence>
<accession>A0A0A8Z8H0</accession>
<reference evidence="1" key="2">
    <citation type="journal article" date="2015" name="Data Brief">
        <title>Shoot transcriptome of the giant reed, Arundo donax.</title>
        <authorList>
            <person name="Barrero R.A."/>
            <person name="Guerrero F.D."/>
            <person name="Moolhuijzen P."/>
            <person name="Goolsby J.A."/>
            <person name="Tidwell J."/>
            <person name="Bellgard S.E."/>
            <person name="Bellgard M.I."/>
        </authorList>
    </citation>
    <scope>NUCLEOTIDE SEQUENCE</scope>
    <source>
        <tissue evidence="1">Shoot tissue taken approximately 20 cm above the soil surface</tissue>
    </source>
</reference>
<reference evidence="1" key="1">
    <citation type="submission" date="2014-09" db="EMBL/GenBank/DDBJ databases">
        <authorList>
            <person name="Magalhaes I.L.F."/>
            <person name="Oliveira U."/>
            <person name="Santos F.R."/>
            <person name="Vidigal T.H.D.A."/>
            <person name="Brescovit A.D."/>
            <person name="Santos A.J."/>
        </authorList>
    </citation>
    <scope>NUCLEOTIDE SEQUENCE</scope>
    <source>
        <tissue evidence="1">Shoot tissue taken approximately 20 cm above the soil surface</tissue>
    </source>
</reference>